<sequence length="356" mass="39546">MINSGKGNLLQADVEALVNTVNTVGVMGKGIALQFKRAFPKNYKDYVAAAKAGEVRIGRMFVSEQPLHRPHYVINFPTKQHWRAPSEIRFIEEGLEDLVRVIRAHNIRSIAIPPLGCGNGGLDWAEVKPLVEQAFANLPDVEVLLFAPGDVPDPQAMPMAPRFARMTPSKALMVQLIDRYLQPGYTLGRVESQKLAYFLQAAGAEMRLGFTKAQFGPYAHNLSKLLDDMEGVYTDGHGDGSGRARMRLRDGALEASQTQLAQDQTAQQQLQEVSRLIVGFETSYALELLASVHWVAVEQGAETSEHALKLIQAWTPRKAQMMQPHHVRVAWQRLEDQGWLQRRAVLPPKATPSAAE</sequence>
<evidence type="ECO:0000313" key="4">
    <source>
        <dbReference type="Proteomes" id="UP000197208"/>
    </source>
</evidence>
<dbReference type="PROSITE" id="PS51154">
    <property type="entry name" value="MACRO"/>
    <property type="match status" value="1"/>
</dbReference>
<dbReference type="Gene3D" id="3.40.220.10">
    <property type="entry name" value="Leucine Aminopeptidase, subunit E, domain 1"/>
    <property type="match status" value="1"/>
</dbReference>
<dbReference type="InterPro" id="IPR002589">
    <property type="entry name" value="Macro_dom"/>
</dbReference>
<feature type="domain" description="Macro" evidence="2">
    <location>
        <begin position="1"/>
        <end position="152"/>
    </location>
</feature>
<reference evidence="3 4" key="1">
    <citation type="submission" date="2017-05" db="EMBL/GenBank/DDBJ databases">
        <title>De novo genome assembly of Deniococcus indicus strain DR1.</title>
        <authorList>
            <person name="Chauhan D."/>
            <person name="Yennamalli R.M."/>
            <person name="Priyadarshini R."/>
        </authorList>
    </citation>
    <scope>NUCLEOTIDE SEQUENCE [LARGE SCALE GENOMIC DNA]</scope>
    <source>
        <strain evidence="3 4">DR1</strain>
    </source>
</reference>
<dbReference type="OrthoDB" id="9780211at2"/>
<comment type="catalytic activity">
    <reaction evidence="1">
        <text>an N-(ADP-alpha-D-ribosyl)-thymidine in DNA + H2O = a thymidine in DNA + ADP-D-ribose</text>
        <dbReference type="Rhea" id="RHEA:71655"/>
        <dbReference type="Rhea" id="RHEA-COMP:13556"/>
        <dbReference type="Rhea" id="RHEA-COMP:18051"/>
        <dbReference type="ChEBI" id="CHEBI:15377"/>
        <dbReference type="ChEBI" id="CHEBI:57967"/>
        <dbReference type="ChEBI" id="CHEBI:137386"/>
        <dbReference type="ChEBI" id="CHEBI:191199"/>
    </reaction>
    <physiologicalReaction direction="left-to-right" evidence="1">
        <dbReference type="Rhea" id="RHEA:71656"/>
    </physiologicalReaction>
</comment>
<gene>
    <name evidence="3" type="ORF">CBQ26_13835</name>
</gene>
<dbReference type="Pfam" id="PF01661">
    <property type="entry name" value="Macro"/>
    <property type="match status" value="1"/>
</dbReference>
<dbReference type="InterPro" id="IPR043472">
    <property type="entry name" value="Macro_dom-like"/>
</dbReference>
<evidence type="ECO:0000313" key="3">
    <source>
        <dbReference type="EMBL" id="OWL95127.1"/>
    </source>
</evidence>
<proteinExistence type="predicted"/>
<dbReference type="Proteomes" id="UP000197208">
    <property type="component" value="Unassembled WGS sequence"/>
</dbReference>
<dbReference type="SUPFAM" id="SSF52949">
    <property type="entry name" value="Macro domain-like"/>
    <property type="match status" value="1"/>
</dbReference>
<dbReference type="InterPro" id="IPR050892">
    <property type="entry name" value="ADP-ribose_metab_enzymes"/>
</dbReference>
<protein>
    <recommendedName>
        <fullName evidence="2">Macro domain-containing protein</fullName>
    </recommendedName>
</protein>
<dbReference type="GO" id="GO:0140291">
    <property type="term" value="P:peptidyl-glutamate ADP-deribosylation"/>
    <property type="evidence" value="ECO:0007669"/>
    <property type="project" value="TreeGrafter"/>
</dbReference>
<dbReference type="PANTHER" id="PTHR12521">
    <property type="entry name" value="PROTEIN C6ORF130"/>
    <property type="match status" value="1"/>
</dbReference>
<comment type="caution">
    <text evidence="3">The sequence shown here is derived from an EMBL/GenBank/DDBJ whole genome shotgun (WGS) entry which is preliminary data.</text>
</comment>
<dbReference type="RefSeq" id="WP_088249216.1">
    <property type="nucleotide sequence ID" value="NZ_NHMK01000020.1"/>
</dbReference>
<dbReference type="CDD" id="cd02901">
    <property type="entry name" value="Macro_Poa1p-like"/>
    <property type="match status" value="1"/>
</dbReference>
<keyword evidence="4" id="KW-1185">Reference proteome</keyword>
<name>A0A246BIS7_9DEIO</name>
<dbReference type="PANTHER" id="PTHR12521:SF0">
    <property type="entry name" value="ADP-RIBOSE GLYCOHYDROLASE OARD1"/>
    <property type="match status" value="1"/>
</dbReference>
<dbReference type="EMBL" id="NHMK01000020">
    <property type="protein sequence ID" value="OWL95127.1"/>
    <property type="molecule type" value="Genomic_DNA"/>
</dbReference>
<evidence type="ECO:0000256" key="1">
    <source>
        <dbReference type="ARBA" id="ARBA00035885"/>
    </source>
</evidence>
<dbReference type="AlphaFoldDB" id="A0A246BIS7"/>
<dbReference type="SMART" id="SM00506">
    <property type="entry name" value="A1pp"/>
    <property type="match status" value="1"/>
</dbReference>
<organism evidence="3 4">
    <name type="scientific">Deinococcus indicus</name>
    <dbReference type="NCBI Taxonomy" id="223556"/>
    <lineage>
        <taxon>Bacteria</taxon>
        <taxon>Thermotogati</taxon>
        <taxon>Deinococcota</taxon>
        <taxon>Deinococci</taxon>
        <taxon>Deinococcales</taxon>
        <taxon>Deinococcaceae</taxon>
        <taxon>Deinococcus</taxon>
    </lineage>
</organism>
<evidence type="ECO:0000259" key="2">
    <source>
        <dbReference type="PROSITE" id="PS51154"/>
    </source>
</evidence>
<accession>A0A246BIS7</accession>